<name>A0A2S3ZR31_9MICO</name>
<organism evidence="1 2">
    <name type="scientific">Cryobacterium zongtaii</name>
    <dbReference type="NCBI Taxonomy" id="1259217"/>
    <lineage>
        <taxon>Bacteria</taxon>
        <taxon>Bacillati</taxon>
        <taxon>Actinomycetota</taxon>
        <taxon>Actinomycetes</taxon>
        <taxon>Micrococcales</taxon>
        <taxon>Microbacteriaceae</taxon>
        <taxon>Cryobacterium</taxon>
    </lineage>
</organism>
<evidence type="ECO:0000313" key="1">
    <source>
        <dbReference type="EMBL" id="POH71347.1"/>
    </source>
</evidence>
<protein>
    <submittedName>
        <fullName evidence="1">Uncharacterized protein</fullName>
    </submittedName>
</protein>
<evidence type="ECO:0000313" key="2">
    <source>
        <dbReference type="Proteomes" id="UP000237104"/>
    </source>
</evidence>
<reference evidence="1 2" key="1">
    <citation type="submission" date="2018-01" db="EMBL/GenBank/DDBJ databases">
        <title>Cryobacterium sp. nov., from glaciers in China.</title>
        <authorList>
            <person name="Liu Q."/>
            <person name="Xin Y.-H."/>
        </authorList>
    </citation>
    <scope>NUCLEOTIDE SEQUENCE [LARGE SCALE GENOMIC DNA]</scope>
    <source>
        <strain evidence="1 2">TMB1-8</strain>
    </source>
</reference>
<dbReference type="Proteomes" id="UP000237104">
    <property type="component" value="Unassembled WGS sequence"/>
</dbReference>
<gene>
    <name evidence="1" type="ORF">C3B59_01815</name>
</gene>
<sequence length="101" mass="9746">MTVAPFSPRPENGPAAEVSVASAAGLVTTGAAGASTSKVRLTGSLAGDVSGALNEVCCEAVICCAPLGTAPSSRQAHTPEVSTVNEQLGPAARVAVTTAPG</sequence>
<proteinExistence type="predicted"/>
<comment type="caution">
    <text evidence="1">The sequence shown here is derived from an EMBL/GenBank/DDBJ whole genome shotgun (WGS) entry which is preliminary data.</text>
</comment>
<dbReference type="AlphaFoldDB" id="A0A2S3ZR31"/>
<accession>A0A2S3ZR31</accession>
<dbReference type="EMBL" id="PPXF01000011">
    <property type="protein sequence ID" value="POH71347.1"/>
    <property type="molecule type" value="Genomic_DNA"/>
</dbReference>